<evidence type="ECO:0000313" key="1">
    <source>
        <dbReference type="EMBL" id="KFB54014.1"/>
    </source>
</evidence>
<accession>A0A084WUX0</accession>
<organism evidence="1">
    <name type="scientific">Anopheles sinensis</name>
    <name type="common">Mosquito</name>
    <dbReference type="NCBI Taxonomy" id="74873"/>
    <lineage>
        <taxon>Eukaryota</taxon>
        <taxon>Metazoa</taxon>
        <taxon>Ecdysozoa</taxon>
        <taxon>Arthropoda</taxon>
        <taxon>Hexapoda</taxon>
        <taxon>Insecta</taxon>
        <taxon>Pterygota</taxon>
        <taxon>Neoptera</taxon>
        <taxon>Endopterygota</taxon>
        <taxon>Diptera</taxon>
        <taxon>Nematocera</taxon>
        <taxon>Culicoidea</taxon>
        <taxon>Culicidae</taxon>
        <taxon>Anophelinae</taxon>
        <taxon>Anopheles</taxon>
    </lineage>
</organism>
<dbReference type="AlphaFoldDB" id="A0A084WUX0"/>
<keyword evidence="3" id="KW-1185">Reference proteome</keyword>
<reference evidence="2" key="2">
    <citation type="submission" date="2020-05" db="UniProtKB">
        <authorList>
            <consortium name="EnsemblMetazoa"/>
        </authorList>
    </citation>
    <scope>IDENTIFICATION</scope>
</reference>
<evidence type="ECO:0000313" key="3">
    <source>
        <dbReference type="Proteomes" id="UP000030765"/>
    </source>
</evidence>
<dbReference type="EnsemblMetazoa" id="ASIC022271-RA">
    <property type="protein sequence ID" value="ASIC022271-PA"/>
    <property type="gene ID" value="ASIC022271"/>
</dbReference>
<evidence type="ECO:0000313" key="2">
    <source>
        <dbReference type="EnsemblMetazoa" id="ASIC022271-PA"/>
    </source>
</evidence>
<proteinExistence type="predicted"/>
<sequence>MSATLNKTIFCCIKPLRYGELLAFARNEPRHGPCRKANHKDHNSRTLRSHGVEPVEICAPSDHRTIFFTLAGVEKDEEEWKNVAGLKLRNNSIE</sequence>
<gene>
    <name evidence="1" type="ORF">ZHAS_00022271</name>
</gene>
<dbReference type="VEuPathDB" id="VectorBase:ASIC022271"/>
<dbReference type="EMBL" id="KE525423">
    <property type="protein sequence ID" value="KFB54014.1"/>
    <property type="molecule type" value="Genomic_DNA"/>
</dbReference>
<reference evidence="1 3" key="1">
    <citation type="journal article" date="2014" name="BMC Genomics">
        <title>Genome sequence of Anopheles sinensis provides insight into genetics basis of mosquito competence for malaria parasites.</title>
        <authorList>
            <person name="Zhou D."/>
            <person name="Zhang D."/>
            <person name="Ding G."/>
            <person name="Shi L."/>
            <person name="Hou Q."/>
            <person name="Ye Y."/>
            <person name="Xu Y."/>
            <person name="Zhou H."/>
            <person name="Xiong C."/>
            <person name="Li S."/>
            <person name="Yu J."/>
            <person name="Hong S."/>
            <person name="Yu X."/>
            <person name="Zou P."/>
            <person name="Chen C."/>
            <person name="Chang X."/>
            <person name="Wang W."/>
            <person name="Lv Y."/>
            <person name="Sun Y."/>
            <person name="Ma L."/>
            <person name="Shen B."/>
            <person name="Zhu C."/>
        </authorList>
    </citation>
    <scope>NUCLEOTIDE SEQUENCE [LARGE SCALE GENOMIC DNA]</scope>
</reference>
<protein>
    <submittedName>
        <fullName evidence="1 2">Peptidase M4</fullName>
    </submittedName>
</protein>
<name>A0A084WUX0_ANOSI</name>
<dbReference type="Proteomes" id="UP000030765">
    <property type="component" value="Unassembled WGS sequence"/>
</dbReference>
<dbReference type="EMBL" id="ATLV01027168">
    <property type="status" value="NOT_ANNOTATED_CDS"/>
    <property type="molecule type" value="Genomic_DNA"/>
</dbReference>